<accession>A0A9P6R1V9</accession>
<keyword evidence="2" id="KW-1185">Reference proteome</keyword>
<dbReference type="Gene3D" id="3.80.10.10">
    <property type="entry name" value="Ribonuclease Inhibitor"/>
    <property type="match status" value="1"/>
</dbReference>
<reference evidence="1" key="1">
    <citation type="journal article" date="2020" name="Fungal Divers.">
        <title>Resolving the Mortierellaceae phylogeny through synthesis of multi-gene phylogenetics and phylogenomics.</title>
        <authorList>
            <person name="Vandepol N."/>
            <person name="Liber J."/>
            <person name="Desiro A."/>
            <person name="Na H."/>
            <person name="Kennedy M."/>
            <person name="Barry K."/>
            <person name="Grigoriev I.V."/>
            <person name="Miller A.N."/>
            <person name="O'Donnell K."/>
            <person name="Stajich J.E."/>
            <person name="Bonito G."/>
        </authorList>
    </citation>
    <scope>NUCLEOTIDE SEQUENCE</scope>
    <source>
        <strain evidence="1">REB-010B</strain>
    </source>
</reference>
<dbReference type="Proteomes" id="UP000738325">
    <property type="component" value="Unassembled WGS sequence"/>
</dbReference>
<proteinExistence type="predicted"/>
<evidence type="ECO:0008006" key="3">
    <source>
        <dbReference type="Google" id="ProtNLM"/>
    </source>
</evidence>
<dbReference type="EMBL" id="JAAAIP010001567">
    <property type="protein sequence ID" value="KAG0305571.1"/>
    <property type="molecule type" value="Genomic_DNA"/>
</dbReference>
<evidence type="ECO:0000313" key="1">
    <source>
        <dbReference type="EMBL" id="KAG0305571.1"/>
    </source>
</evidence>
<protein>
    <recommendedName>
        <fullName evidence="3">F-box domain-containing protein</fullName>
    </recommendedName>
</protein>
<dbReference type="InterPro" id="IPR032675">
    <property type="entry name" value="LRR_dom_sf"/>
</dbReference>
<name>A0A9P6R1V9_9FUNG</name>
<dbReference type="OrthoDB" id="2414608at2759"/>
<sequence length="376" mass="43375">MRVHPQDLPEIVWRIQHHIRLGDLTTSLQVCRQWHDAFVPYVWSNVPPDGIIREDDDYRPSFCSSKLSSAALQKHAHLIRSLGWSRDTDAILTELDVHHNIIFSNLETFSFSGHSIPWDLLPAFLKRHPTVSSLNMYDYRSSVEHRLFQTILNHPTPLKSLNITGCFIDRESVRLFLRACTLPERLDISGVEFTLVFRSAERLLGLTELVGRDFFASLDFSRVKALSMFEFELPSMDHIEIIAKCTRLERLYWGPQRRTGYPRPHDFATGFANLGSRGCLRHLKDFRFLPTFDAISDPELAILLDSINLDCGNVDHQHDGGAYFEEMTIGPLWFGPRSFISLQRHFLTITRLEMPECYWLTSAMNQQILCGCPNLT</sequence>
<dbReference type="AlphaFoldDB" id="A0A9P6R1V9"/>
<evidence type="ECO:0000313" key="2">
    <source>
        <dbReference type="Proteomes" id="UP000738325"/>
    </source>
</evidence>
<dbReference type="SUPFAM" id="SSF52047">
    <property type="entry name" value="RNI-like"/>
    <property type="match status" value="1"/>
</dbReference>
<organism evidence="1 2">
    <name type="scientific">Dissophora globulifera</name>
    <dbReference type="NCBI Taxonomy" id="979702"/>
    <lineage>
        <taxon>Eukaryota</taxon>
        <taxon>Fungi</taxon>
        <taxon>Fungi incertae sedis</taxon>
        <taxon>Mucoromycota</taxon>
        <taxon>Mortierellomycotina</taxon>
        <taxon>Mortierellomycetes</taxon>
        <taxon>Mortierellales</taxon>
        <taxon>Mortierellaceae</taxon>
        <taxon>Dissophora</taxon>
    </lineage>
</organism>
<comment type="caution">
    <text evidence="1">The sequence shown here is derived from an EMBL/GenBank/DDBJ whole genome shotgun (WGS) entry which is preliminary data.</text>
</comment>
<gene>
    <name evidence="1" type="ORF">BGZ99_002024</name>
</gene>
<feature type="non-terminal residue" evidence="1">
    <location>
        <position position="376"/>
    </location>
</feature>